<evidence type="ECO:0000313" key="2">
    <source>
        <dbReference type="EMBL" id="SMF59394.1"/>
    </source>
</evidence>
<gene>
    <name evidence="2" type="ORF">SAMN02982989_0940</name>
</gene>
<feature type="compositionally biased region" description="Basic and acidic residues" evidence="1">
    <location>
        <begin position="7"/>
        <end position="18"/>
    </location>
</feature>
<evidence type="ECO:0000313" key="3">
    <source>
        <dbReference type="Proteomes" id="UP000192903"/>
    </source>
</evidence>
<reference evidence="3" key="1">
    <citation type="submission" date="2017-04" db="EMBL/GenBank/DDBJ databases">
        <authorList>
            <person name="Varghese N."/>
            <person name="Submissions S."/>
        </authorList>
    </citation>
    <scope>NUCLEOTIDE SEQUENCE [LARGE SCALE GENOMIC DNA]</scope>
    <source>
        <strain evidence="3">B4P</strain>
    </source>
</reference>
<name>A0A1X7FWJ6_9HYPH</name>
<dbReference type="EMBL" id="FXAF01000008">
    <property type="protein sequence ID" value="SMF59394.1"/>
    <property type="molecule type" value="Genomic_DNA"/>
</dbReference>
<dbReference type="AlphaFoldDB" id="A0A1X7FWJ6"/>
<proteinExistence type="predicted"/>
<keyword evidence="3" id="KW-1185">Reference proteome</keyword>
<dbReference type="OrthoDB" id="8390866at2"/>
<dbReference type="STRING" id="464029.SAMN02982989_0940"/>
<protein>
    <submittedName>
        <fullName evidence="2">Uncharacterized protein</fullName>
    </submittedName>
</protein>
<dbReference type="Proteomes" id="UP000192903">
    <property type="component" value="Unassembled WGS sequence"/>
</dbReference>
<sequence>MINTTRHAAESLFKRSDPEEGSAAAKLRDFHSRQALRKREMKLAEMQQRLEKRAADTVGLASFFR</sequence>
<organism evidence="2 3">
    <name type="scientific">Xaviernesmea oryzae</name>
    <dbReference type="NCBI Taxonomy" id="464029"/>
    <lineage>
        <taxon>Bacteria</taxon>
        <taxon>Pseudomonadati</taxon>
        <taxon>Pseudomonadota</taxon>
        <taxon>Alphaproteobacteria</taxon>
        <taxon>Hyphomicrobiales</taxon>
        <taxon>Rhizobiaceae</taxon>
        <taxon>Rhizobium/Agrobacterium group</taxon>
        <taxon>Xaviernesmea</taxon>
    </lineage>
</organism>
<feature type="region of interest" description="Disordered" evidence="1">
    <location>
        <begin position="1"/>
        <end position="26"/>
    </location>
</feature>
<accession>A0A1X7FWJ6</accession>
<evidence type="ECO:0000256" key="1">
    <source>
        <dbReference type="SAM" id="MobiDB-lite"/>
    </source>
</evidence>